<keyword evidence="2" id="KW-1185">Reference proteome</keyword>
<comment type="caution">
    <text evidence="1">The sequence shown here is derived from an EMBL/GenBank/DDBJ whole genome shotgun (WGS) entry which is preliminary data.</text>
</comment>
<accession>A0ABP2U844</accession>
<protein>
    <submittedName>
        <fullName evidence="1">Uncharacterized protein</fullName>
    </submittedName>
</protein>
<evidence type="ECO:0000313" key="2">
    <source>
        <dbReference type="Proteomes" id="UP000018433"/>
    </source>
</evidence>
<gene>
    <name evidence="1" type="ORF">F950_00245</name>
</gene>
<proteinExistence type="predicted"/>
<evidence type="ECO:0000313" key="1">
    <source>
        <dbReference type="EMBL" id="ENV61000.1"/>
    </source>
</evidence>
<sequence length="47" mass="5206">MRFTAAGPNIPNELIDAQERGELLFFCAAGVCVPVNKQFDRTFSALF</sequence>
<organism evidence="1 2">
    <name type="scientific">Acinetobacter soli NIPH 2899</name>
    <dbReference type="NCBI Taxonomy" id="1217677"/>
    <lineage>
        <taxon>Bacteria</taxon>
        <taxon>Pseudomonadati</taxon>
        <taxon>Pseudomonadota</taxon>
        <taxon>Gammaproteobacteria</taxon>
        <taxon>Moraxellales</taxon>
        <taxon>Moraxellaceae</taxon>
        <taxon>Acinetobacter</taxon>
    </lineage>
</organism>
<name>A0ABP2U844_9GAMM</name>
<dbReference type="Proteomes" id="UP000018433">
    <property type="component" value="Unassembled WGS sequence"/>
</dbReference>
<dbReference type="RefSeq" id="WP_004943387.1">
    <property type="nucleotide sequence ID" value="NZ_KB849643.1"/>
</dbReference>
<reference evidence="1 2" key="1">
    <citation type="submission" date="2013-02" db="EMBL/GenBank/DDBJ databases">
        <title>The Genome Sequence of Acinetobacter soli NIPH 2899.</title>
        <authorList>
            <consortium name="The Broad Institute Genome Sequencing Platform"/>
            <consortium name="The Broad Institute Genome Sequencing Center for Infectious Disease"/>
            <person name="Cerqueira G."/>
            <person name="Feldgarden M."/>
            <person name="Courvalin P."/>
            <person name="Perichon B."/>
            <person name="Grillot-Courvalin C."/>
            <person name="Clermont D."/>
            <person name="Rocha E."/>
            <person name="Yoon E.-J."/>
            <person name="Nemec A."/>
            <person name="Walker B."/>
            <person name="Young S.K."/>
            <person name="Zeng Q."/>
            <person name="Gargeya S."/>
            <person name="Fitzgerald M."/>
            <person name="Haas B."/>
            <person name="Abouelleil A."/>
            <person name="Alvarado L."/>
            <person name="Arachchi H.M."/>
            <person name="Berlin A.M."/>
            <person name="Chapman S.B."/>
            <person name="Dewar J."/>
            <person name="Goldberg J."/>
            <person name="Griggs A."/>
            <person name="Gujja S."/>
            <person name="Hansen M."/>
            <person name="Howarth C."/>
            <person name="Imamovic A."/>
            <person name="Larimer J."/>
            <person name="McCowan C."/>
            <person name="Murphy C."/>
            <person name="Neiman D."/>
            <person name="Pearson M."/>
            <person name="Priest M."/>
            <person name="Roberts A."/>
            <person name="Saif S."/>
            <person name="Shea T."/>
            <person name="Sisk P."/>
            <person name="Sykes S."/>
            <person name="Wortman J."/>
            <person name="Nusbaum C."/>
            <person name="Birren B."/>
        </authorList>
    </citation>
    <scope>NUCLEOTIDE SEQUENCE [LARGE SCALE GENOMIC DNA]</scope>
    <source>
        <strain evidence="1 2">NIPH 2899</strain>
    </source>
</reference>
<dbReference type="EMBL" id="APPV01000006">
    <property type="protein sequence ID" value="ENV61000.1"/>
    <property type="molecule type" value="Genomic_DNA"/>
</dbReference>